<keyword evidence="3 5" id="KW-1133">Transmembrane helix</keyword>
<dbReference type="SMART" id="SM01396">
    <property type="entry name" value="BC10"/>
    <property type="match status" value="1"/>
</dbReference>
<keyword evidence="2 5" id="KW-0812">Transmembrane</keyword>
<organism evidence="6 7">
    <name type="scientific">Myxozyma melibiosi</name>
    <dbReference type="NCBI Taxonomy" id="54550"/>
    <lineage>
        <taxon>Eukaryota</taxon>
        <taxon>Fungi</taxon>
        <taxon>Dikarya</taxon>
        <taxon>Ascomycota</taxon>
        <taxon>Saccharomycotina</taxon>
        <taxon>Lipomycetes</taxon>
        <taxon>Lipomycetales</taxon>
        <taxon>Lipomycetaceae</taxon>
        <taxon>Myxozyma</taxon>
    </lineage>
</organism>
<evidence type="ECO:0000256" key="5">
    <source>
        <dbReference type="SAM" id="Phobius"/>
    </source>
</evidence>
<evidence type="ECO:0008006" key="8">
    <source>
        <dbReference type="Google" id="ProtNLM"/>
    </source>
</evidence>
<evidence type="ECO:0000256" key="1">
    <source>
        <dbReference type="ARBA" id="ARBA00004370"/>
    </source>
</evidence>
<keyword evidence="4 5" id="KW-0472">Membrane</keyword>
<protein>
    <recommendedName>
        <fullName evidence="8">Bladder cancer-related BC10-like protein</fullName>
    </recommendedName>
</protein>
<dbReference type="PANTHER" id="PTHR13259:SF1">
    <property type="entry name" value="BLADDER CANCER-ASSOCIATED PROTEIN"/>
    <property type="match status" value="1"/>
</dbReference>
<evidence type="ECO:0000313" key="6">
    <source>
        <dbReference type="EMBL" id="KAK7208559.1"/>
    </source>
</evidence>
<keyword evidence="7" id="KW-1185">Reference proteome</keyword>
<comment type="caution">
    <text evidence="6">The sequence shown here is derived from an EMBL/GenBank/DDBJ whole genome shotgun (WGS) entry which is preliminary data.</text>
</comment>
<feature type="transmembrane region" description="Helical" evidence="5">
    <location>
        <begin position="6"/>
        <end position="30"/>
    </location>
</feature>
<evidence type="ECO:0000256" key="3">
    <source>
        <dbReference type="ARBA" id="ARBA00022989"/>
    </source>
</evidence>
<evidence type="ECO:0000256" key="4">
    <source>
        <dbReference type="ARBA" id="ARBA00023136"/>
    </source>
</evidence>
<dbReference type="Proteomes" id="UP001498771">
    <property type="component" value="Unassembled WGS sequence"/>
</dbReference>
<proteinExistence type="predicted"/>
<dbReference type="InterPro" id="IPR009598">
    <property type="entry name" value="BCALP"/>
</dbReference>
<dbReference type="RefSeq" id="XP_064771592.1">
    <property type="nucleotide sequence ID" value="XM_064915198.1"/>
</dbReference>
<evidence type="ECO:0000256" key="2">
    <source>
        <dbReference type="ARBA" id="ARBA00022692"/>
    </source>
</evidence>
<dbReference type="GeneID" id="90040710"/>
<accession>A0ABR1FFC9</accession>
<name>A0ABR1FFC9_9ASCO</name>
<reference evidence="6 7" key="1">
    <citation type="submission" date="2024-03" db="EMBL/GenBank/DDBJ databases">
        <title>Genome-scale model development and genomic sequencing of the oleaginous clade Lipomyces.</title>
        <authorList>
            <consortium name="Lawrence Berkeley National Laboratory"/>
            <person name="Czajka J.J."/>
            <person name="Han Y."/>
            <person name="Kim J."/>
            <person name="Mondo S.J."/>
            <person name="Hofstad B.A."/>
            <person name="Robles A."/>
            <person name="Haridas S."/>
            <person name="Riley R."/>
            <person name="LaButti K."/>
            <person name="Pangilinan J."/>
            <person name="Andreopoulos W."/>
            <person name="Lipzen A."/>
            <person name="Yan J."/>
            <person name="Wang M."/>
            <person name="Ng V."/>
            <person name="Grigoriev I.V."/>
            <person name="Spatafora J.W."/>
            <person name="Magnuson J.K."/>
            <person name="Baker S.E."/>
            <person name="Pomraning K.R."/>
        </authorList>
    </citation>
    <scope>NUCLEOTIDE SEQUENCE [LARGE SCALE GENOMIC DNA]</scope>
    <source>
        <strain evidence="6 7">Phaff 52-87</strain>
    </source>
</reference>
<dbReference type="PANTHER" id="PTHR13259">
    <property type="entry name" value="BLADDER CANCER 10 KD PROTEIN HOMOLOG"/>
    <property type="match status" value="1"/>
</dbReference>
<comment type="subcellular location">
    <subcellularLocation>
        <location evidence="1">Membrane</location>
    </subcellularLocation>
</comment>
<gene>
    <name evidence="6" type="ORF">BZA70DRAFT_54326</name>
</gene>
<dbReference type="EMBL" id="JBBJBU010000001">
    <property type="protein sequence ID" value="KAK7208559.1"/>
    <property type="molecule type" value="Genomic_DNA"/>
</dbReference>
<dbReference type="Pfam" id="PF06726">
    <property type="entry name" value="BC10"/>
    <property type="match status" value="1"/>
</dbReference>
<evidence type="ECO:0000313" key="7">
    <source>
        <dbReference type="Proteomes" id="UP001498771"/>
    </source>
</evidence>
<sequence>MYCLRYFLLLLLMPTTGASPHFLAVMLLLLFVLHRPCVYCSLILIALFSSTCYFADHCFIDTNHGNLFLPRVFLPADLASKPSAVFDALAEHAAINALARPLLRKSINATATLFNVSVNASAVVQAVREFKLPCVAVKVRL</sequence>